<evidence type="ECO:0000256" key="4">
    <source>
        <dbReference type="ARBA" id="ARBA00038123"/>
    </source>
</evidence>
<feature type="coiled-coil region" evidence="5">
    <location>
        <begin position="222"/>
        <end position="400"/>
    </location>
</feature>
<dbReference type="GeneID" id="109535469"/>
<evidence type="ECO:0008006" key="9">
    <source>
        <dbReference type="Google" id="ProtNLM"/>
    </source>
</evidence>
<comment type="similarity">
    <text evidence="4">Belongs to the CEP135/TSGA10 family.</text>
</comment>
<reference evidence="8" key="1">
    <citation type="journal article" date="2013" name="Genome Biol.">
        <title>Draft genome of the mountain pine beetle, Dendroctonus ponderosae Hopkins, a major forest pest.</title>
        <authorList>
            <person name="Keeling C.I."/>
            <person name="Yuen M.M."/>
            <person name="Liao N.Y."/>
            <person name="Docking T.R."/>
            <person name="Chan S.K."/>
            <person name="Taylor G.A."/>
            <person name="Palmquist D.L."/>
            <person name="Jackman S.D."/>
            <person name="Nguyen A."/>
            <person name="Li M."/>
            <person name="Henderson H."/>
            <person name="Janes J.K."/>
            <person name="Zhao Y."/>
            <person name="Pandoh P."/>
            <person name="Moore R."/>
            <person name="Sperling F.A."/>
            <person name="Huber D.P."/>
            <person name="Birol I."/>
            <person name="Jones S.J."/>
            <person name="Bohlmann J."/>
        </authorList>
    </citation>
    <scope>NUCLEOTIDE SEQUENCE</scope>
</reference>
<evidence type="ECO:0000313" key="7">
    <source>
        <dbReference type="EnsemblMetazoa" id="XP_019756945.1"/>
    </source>
</evidence>
<feature type="region of interest" description="Disordered" evidence="6">
    <location>
        <begin position="433"/>
        <end position="465"/>
    </location>
</feature>
<accession>A0AAR5P769</accession>
<name>A0AAR5P769_DENPD</name>
<dbReference type="PANTHER" id="PTHR20544:SF0">
    <property type="entry name" value="NUCLEOPROTEIN TPR_MLP1 DOMAIN-CONTAINING PROTEIN"/>
    <property type="match status" value="1"/>
</dbReference>
<proteinExistence type="inferred from homology"/>
<comment type="subcellular location">
    <subcellularLocation>
        <location evidence="1">Cytoplasm</location>
        <location evidence="1">Cytoskeleton</location>
        <location evidence="1">Microtubule organizing center</location>
        <location evidence="1">Centrosome</location>
        <location evidence="1">Centriole</location>
    </subcellularLocation>
</comment>
<dbReference type="EnsemblMetazoa" id="XM_019901386.1">
    <property type="protein sequence ID" value="XP_019756945.1"/>
    <property type="gene ID" value="LOC109535469"/>
</dbReference>
<evidence type="ECO:0000256" key="5">
    <source>
        <dbReference type="SAM" id="Coils"/>
    </source>
</evidence>
<dbReference type="PANTHER" id="PTHR20544">
    <property type="entry name" value="CENTROSOMAL PROTEIN CEP135"/>
    <property type="match status" value="1"/>
</dbReference>
<protein>
    <recommendedName>
        <fullName evidence="9">Centrosomal protein of 135 kDa</fullName>
    </recommendedName>
</protein>
<dbReference type="Proteomes" id="UP000019118">
    <property type="component" value="Unassembled WGS sequence"/>
</dbReference>
<feature type="region of interest" description="Disordered" evidence="6">
    <location>
        <begin position="1435"/>
        <end position="1455"/>
    </location>
</feature>
<feature type="coiled-coil region" evidence="5">
    <location>
        <begin position="158"/>
        <end position="192"/>
    </location>
</feature>
<evidence type="ECO:0000256" key="6">
    <source>
        <dbReference type="SAM" id="MobiDB-lite"/>
    </source>
</evidence>
<keyword evidence="8" id="KW-1185">Reference proteome</keyword>
<dbReference type="Gene3D" id="1.10.287.1490">
    <property type="match status" value="1"/>
</dbReference>
<sequence length="1602" mass="185229">MGSKFLKLRQQLDELGYLQDLVPECIPLVEKLLLDLNTTTTSLQKYMKISQHALEERDFLELGAEPYKCDNAKLIRECNDLHQAFIHFKEQHEKIQRDLRRQASNLQTQLDNCSLEKNKLIGQIQTLEKEKYRKGSKLNAAKDALCKSKPNINIDSAMASAKNTNAELKRQLKDLEDKHLQLTEDNTVLKNQVKTRDEQIERLQSLMEGGRSYNSASKNCCYNNIDRQIVILQDDVTRLKKEKSELEMQIKEAIAKQHEAMKRALHLAERNRQLEKELKDVDEIALAVEAECNNTVKGNSEKVARLQDRINESLVLIQNLERDNTKLKHAKLELSADLDSVKLEKNHLQAQLKKEEDDKKKLTDKINSFTIIENDLNLEIDRLSKLSSEYKRRIAELEAQHTHKFGEKLDSVKEDVTRSTQEVQSNVEQLIMKSKKTHKKSCKKSNKSPTKNRSPTRTEPVKSSIDNAESNKKCCCESGNCIKNLRDLLDKEVEYREVHAKQSMEDLRQEKEFYMKEYHRALEQLRNVPNYEISENGIAQLKQQLKDKENQIKQLEDEIQKMNWEKSQTLKGELPGQTYSKVPCTKSTCRIRERELEIKSQDLKYIEMENNNLKAKLQSINESALFNEERMKKAFKDMEEHIRKLEDERRDLVKTELTHRSNMSHLEDDYRSALDQLQKTQQELNAQRANYAQLKLLHEQTDRSLSEVQVQLIRAQSELANYQSKVKDSSRDSLAYDKEIARLKSDIQIMQANLTKIDREKDDLMNNLDTKTEKVALLEDNLASKSKMISKLEDELKELNRRLSKHLTESSSQDQIVRSKQKDLEILEQDYEKERQLREAAILENKRLQNDLSSVSYDCREARNELDLYKRQVEDLKRQLQHYVAEVKRTEDLISQKELERSELLDQFRSLSQEANILESNNHTLETEANQSKIQLSVALDHTSELERNMQHQESIMKSYEKQISELTSQVARLEVQLKQILIEKEQCNVELKQMRDLCVKLDKDKDNLKSELNNREDRRSNIQMLSEKLSSEKVTLQKALEQERSSLEAVEKLLNDSRRDLTEHRLLNQDLQREVNRLKQKVEELEERLSKFGRKGQFSSLLSTKTLTQPPGKFHGSDGILQGAINLTHINNQEENMHIEPSEIKKDHIFRANSSKALSEDYHLSTCSIQSTKTLVAVSEKKQASVNLRNSVIDLTKLDQNNIDCFEQCDRVQCPLHQKLFFNANQLNKEPKTCKHCKNACNASEGTNIDVERNHQAEDGEISSDNVSKCVDFAIEVSDKQPDRILNKKVTPGKDNALNAKADKTVKNRELSERSVTSTKTLIVEKKDELRNSTKGVMDLHRIDYSPGADTAKNEKIVRNLDAIRRRAIAKQLASNDQHLPKDDTVSECLKHYKTKLGGRPLTPISTSNGSNLCFENKCSDYILRKNTSQLEQAHDRWKSSKKTEDEVEHQRNRKIVERSPSCEKKRFGSSSESSVVTNLEAANLKSNEVITEVFRYTDKSHKDEKIAEPTDNNVHKMYPELSQLNSERSKISSPNSKNCAENLSHKYRVSDSPATQKNNEVYATFDKPEDSSAVFRKVFSVDGVGLECQCCISSYKLAKH</sequence>
<evidence type="ECO:0000256" key="2">
    <source>
        <dbReference type="ARBA" id="ARBA00022490"/>
    </source>
</evidence>
<dbReference type="GO" id="GO:0005814">
    <property type="term" value="C:centriole"/>
    <property type="evidence" value="ECO:0007669"/>
    <property type="project" value="UniProtKB-SubCell"/>
</dbReference>
<keyword evidence="5" id="KW-0175">Coiled coil</keyword>
<dbReference type="KEGG" id="dpa:109535469"/>
<organism evidence="7 8">
    <name type="scientific">Dendroctonus ponderosae</name>
    <name type="common">Mountain pine beetle</name>
    <dbReference type="NCBI Taxonomy" id="77166"/>
    <lineage>
        <taxon>Eukaryota</taxon>
        <taxon>Metazoa</taxon>
        <taxon>Ecdysozoa</taxon>
        <taxon>Arthropoda</taxon>
        <taxon>Hexapoda</taxon>
        <taxon>Insecta</taxon>
        <taxon>Pterygota</taxon>
        <taxon>Neoptera</taxon>
        <taxon>Endopterygota</taxon>
        <taxon>Coleoptera</taxon>
        <taxon>Polyphaga</taxon>
        <taxon>Cucujiformia</taxon>
        <taxon>Curculionidae</taxon>
        <taxon>Scolytinae</taxon>
        <taxon>Dendroctonus</taxon>
    </lineage>
</organism>
<feature type="coiled-coil region" evidence="5">
    <location>
        <begin position="504"/>
        <end position="565"/>
    </location>
</feature>
<feature type="compositionally biased region" description="Basic residues" evidence="6">
    <location>
        <begin position="433"/>
        <end position="446"/>
    </location>
</feature>
<evidence type="ECO:0000256" key="1">
    <source>
        <dbReference type="ARBA" id="ARBA00004114"/>
    </source>
</evidence>
<dbReference type="InterPro" id="IPR051877">
    <property type="entry name" value="Centriole_BasalBody_StrucProt"/>
</dbReference>
<reference evidence="7" key="2">
    <citation type="submission" date="2024-08" db="UniProtKB">
        <authorList>
            <consortium name="EnsemblMetazoa"/>
        </authorList>
    </citation>
    <scope>IDENTIFICATION</scope>
</reference>
<evidence type="ECO:0000313" key="8">
    <source>
        <dbReference type="Proteomes" id="UP000019118"/>
    </source>
</evidence>
<feature type="coiled-coil region" evidence="5">
    <location>
        <begin position="603"/>
        <end position="1096"/>
    </location>
</feature>
<keyword evidence="2" id="KW-0963">Cytoplasm</keyword>
<keyword evidence="3" id="KW-0206">Cytoskeleton</keyword>
<evidence type="ECO:0000256" key="3">
    <source>
        <dbReference type="ARBA" id="ARBA00023212"/>
    </source>
</evidence>
<feature type="coiled-coil region" evidence="5">
    <location>
        <begin position="89"/>
        <end position="130"/>
    </location>
</feature>